<gene>
    <name evidence="2" type="ORF">DARMORV10_A06P33800.1</name>
</gene>
<feature type="non-terminal residue" evidence="2">
    <location>
        <position position="1"/>
    </location>
</feature>
<organism evidence="2">
    <name type="scientific">Brassica napus</name>
    <name type="common">Rape</name>
    <dbReference type="NCBI Taxonomy" id="3708"/>
    <lineage>
        <taxon>Eukaryota</taxon>
        <taxon>Viridiplantae</taxon>
        <taxon>Streptophyta</taxon>
        <taxon>Embryophyta</taxon>
        <taxon>Tracheophyta</taxon>
        <taxon>Spermatophyta</taxon>
        <taxon>Magnoliopsida</taxon>
        <taxon>eudicotyledons</taxon>
        <taxon>Gunneridae</taxon>
        <taxon>Pentapetalae</taxon>
        <taxon>rosids</taxon>
        <taxon>malvids</taxon>
        <taxon>Brassicales</taxon>
        <taxon>Brassicaceae</taxon>
        <taxon>Brassiceae</taxon>
        <taxon>Brassica</taxon>
    </lineage>
</organism>
<proteinExistence type="predicted"/>
<dbReference type="Proteomes" id="UP001295469">
    <property type="component" value="Chromosome A06"/>
</dbReference>
<dbReference type="AlphaFoldDB" id="A0A816T5X8"/>
<sequence length="189" mass="21110">DDDDDDNEDGGDDDNGPLENETTSVGFSKDILFRSNDGEQGENSEDLLKDYVAQGANKRKRIDLDLTGMEMEERRGAVSVREQFVLFTAETVQKTETRVVSQVDMEWISAEAEARVVNGTGAELDQEVRKCKCMDLSIILLLLPSSSVRFSVCTEGFHFLRIHLIVSGAWIGYMRCVCSSQFLKALTKV</sequence>
<feature type="compositionally biased region" description="Acidic residues" evidence="1">
    <location>
        <begin position="1"/>
        <end position="16"/>
    </location>
</feature>
<reference evidence="2" key="1">
    <citation type="submission" date="2021-01" db="EMBL/GenBank/DDBJ databases">
        <authorList>
            <consortium name="Genoscope - CEA"/>
            <person name="William W."/>
        </authorList>
    </citation>
    <scope>NUCLEOTIDE SEQUENCE</scope>
</reference>
<dbReference type="EMBL" id="HG994360">
    <property type="protein sequence ID" value="CAF2088511.1"/>
    <property type="molecule type" value="Genomic_DNA"/>
</dbReference>
<accession>A0A816T5X8</accession>
<feature type="region of interest" description="Disordered" evidence="1">
    <location>
        <begin position="1"/>
        <end position="43"/>
    </location>
</feature>
<protein>
    <submittedName>
        <fullName evidence="2">(rape) hypothetical protein</fullName>
    </submittedName>
</protein>
<evidence type="ECO:0000256" key="1">
    <source>
        <dbReference type="SAM" id="MobiDB-lite"/>
    </source>
</evidence>
<name>A0A816T5X8_BRANA</name>
<evidence type="ECO:0000313" key="2">
    <source>
        <dbReference type="EMBL" id="CAF2088511.1"/>
    </source>
</evidence>